<dbReference type="EMBL" id="CABVJF010000036">
    <property type="protein sequence ID" value="VVQ25738.1"/>
    <property type="molecule type" value="Genomic_DNA"/>
</dbReference>
<name>A0A5E7VSD5_PSEFL</name>
<protein>
    <submittedName>
        <fullName evidence="1">Uncharacterized protein</fullName>
    </submittedName>
</protein>
<dbReference type="Proteomes" id="UP000381378">
    <property type="component" value="Unassembled WGS sequence"/>
</dbReference>
<gene>
    <name evidence="1" type="ORF">PS928_06165</name>
</gene>
<dbReference type="AlphaFoldDB" id="A0A5E7VSD5"/>
<proteinExistence type="predicted"/>
<sequence>MRRYSVVLLDLWEWGANHDCRQSFEGANLRERFSSPCATSDMFVGQRQCKVFDGAGDLIGKHGLVCQIKFSCRFSLALQLPDGGQQHGFRQYCHGERNRGNVACVRCFRRRTARLDSYRVRVNHRRPLPLPVGIHPWCGRGHLALGRPGVAASARCSQNHEPIRHSCRLAHDLRGVRPFLSRNGTYLRHLLSVSRPP</sequence>
<evidence type="ECO:0000313" key="1">
    <source>
        <dbReference type="EMBL" id="VVQ25738.1"/>
    </source>
</evidence>
<accession>A0A5E7VSD5</accession>
<organism evidence="1 2">
    <name type="scientific">Pseudomonas fluorescens</name>
    <dbReference type="NCBI Taxonomy" id="294"/>
    <lineage>
        <taxon>Bacteria</taxon>
        <taxon>Pseudomonadati</taxon>
        <taxon>Pseudomonadota</taxon>
        <taxon>Gammaproteobacteria</taxon>
        <taxon>Pseudomonadales</taxon>
        <taxon>Pseudomonadaceae</taxon>
        <taxon>Pseudomonas</taxon>
    </lineage>
</organism>
<reference evidence="1 2" key="1">
    <citation type="submission" date="2019-09" db="EMBL/GenBank/DDBJ databases">
        <authorList>
            <person name="Chandra G."/>
            <person name="Truman W A."/>
        </authorList>
    </citation>
    <scope>NUCLEOTIDE SEQUENCE [LARGE SCALE GENOMIC DNA]</scope>
    <source>
        <strain evidence="1">PS928</strain>
    </source>
</reference>
<evidence type="ECO:0000313" key="2">
    <source>
        <dbReference type="Proteomes" id="UP000381378"/>
    </source>
</evidence>